<dbReference type="AlphaFoldDB" id="A0A9W4TPF0"/>
<feature type="transmembrane region" description="Helical" evidence="1">
    <location>
        <begin position="106"/>
        <end position="128"/>
    </location>
</feature>
<name>A0A9W4TPF0_9PROT</name>
<evidence type="ECO:0000313" key="5">
    <source>
        <dbReference type="Proteomes" id="UP001154259"/>
    </source>
</evidence>
<reference evidence="2" key="1">
    <citation type="submission" date="2022-10" db="EMBL/GenBank/DDBJ databases">
        <authorList>
            <person name="Botero Cardona J."/>
        </authorList>
    </citation>
    <scope>NUCLEOTIDE SEQUENCE</scope>
    <source>
        <strain evidence="2">LMG 31819</strain>
        <strain evidence="3">R-53529</strain>
    </source>
</reference>
<keyword evidence="5" id="KW-1185">Reference proteome</keyword>
<evidence type="ECO:0008006" key="6">
    <source>
        <dbReference type="Google" id="ProtNLM"/>
    </source>
</evidence>
<keyword evidence="1" id="KW-0812">Transmembrane</keyword>
<evidence type="ECO:0000313" key="3">
    <source>
        <dbReference type="EMBL" id="CAI3942055.1"/>
    </source>
</evidence>
<sequence>MKIAEYGKAAVDAEVMLLKKKSVRITKQVVLCLVGALFGLFTLISIHAVLAALCWNILQTGALGTALIILVFDIVCMLLLFLCAFKQRVSTEEIEAKIIRNYNLKELRNSLAITALIGTLSGPLGSYLRGFFWQFIKKIFKRN</sequence>
<dbReference type="EMBL" id="CAMXCS010000002">
    <property type="protein sequence ID" value="CAI3942055.1"/>
    <property type="molecule type" value="Genomic_DNA"/>
</dbReference>
<organism evidence="2 4">
    <name type="scientific">Commensalibacter communis</name>
    <dbReference type="NCBI Taxonomy" id="2972786"/>
    <lineage>
        <taxon>Bacteria</taxon>
        <taxon>Pseudomonadati</taxon>
        <taxon>Pseudomonadota</taxon>
        <taxon>Alphaproteobacteria</taxon>
        <taxon>Acetobacterales</taxon>
        <taxon>Acetobacteraceae</taxon>
    </lineage>
</organism>
<protein>
    <recommendedName>
        <fullName evidence="6">Phage holin family protein</fullName>
    </recommendedName>
</protein>
<feature type="transmembrane region" description="Helical" evidence="1">
    <location>
        <begin position="29"/>
        <end position="58"/>
    </location>
</feature>
<comment type="caution">
    <text evidence="2">The sequence shown here is derived from an EMBL/GenBank/DDBJ whole genome shotgun (WGS) entry which is preliminary data.</text>
</comment>
<evidence type="ECO:0000256" key="1">
    <source>
        <dbReference type="SAM" id="Phobius"/>
    </source>
</evidence>
<keyword evidence="1" id="KW-1133">Transmembrane helix</keyword>
<dbReference type="Proteomes" id="UP001154255">
    <property type="component" value="Unassembled WGS sequence"/>
</dbReference>
<keyword evidence="1" id="KW-0472">Membrane</keyword>
<dbReference type="RefSeq" id="WP_271789614.1">
    <property type="nucleotide sequence ID" value="NZ_CAMXCJ010000003.1"/>
</dbReference>
<dbReference type="Proteomes" id="UP001154259">
    <property type="component" value="Unassembled WGS sequence"/>
</dbReference>
<evidence type="ECO:0000313" key="4">
    <source>
        <dbReference type="Proteomes" id="UP001154255"/>
    </source>
</evidence>
<accession>A0A9W4TPF0</accession>
<feature type="transmembrane region" description="Helical" evidence="1">
    <location>
        <begin position="64"/>
        <end position="85"/>
    </location>
</feature>
<gene>
    <name evidence="3" type="ORF">R53529_LOCUS1176</name>
    <name evidence="2" type="ORF">R53530_LOCUS1258</name>
</gene>
<evidence type="ECO:0000313" key="2">
    <source>
        <dbReference type="EMBL" id="CAI3941426.1"/>
    </source>
</evidence>
<dbReference type="GeneID" id="83712034"/>
<dbReference type="EMBL" id="CAMXCM010000002">
    <property type="protein sequence ID" value="CAI3941426.1"/>
    <property type="molecule type" value="Genomic_DNA"/>
</dbReference>
<proteinExistence type="predicted"/>